<feature type="compositionally biased region" description="Low complexity" evidence="1">
    <location>
        <begin position="155"/>
        <end position="166"/>
    </location>
</feature>
<name>A0A814CQB9_ADIRI</name>
<evidence type="ECO:0000313" key="2">
    <source>
        <dbReference type="EMBL" id="CAF0944330.1"/>
    </source>
</evidence>
<organism evidence="2 4">
    <name type="scientific">Adineta ricciae</name>
    <name type="common">Rotifer</name>
    <dbReference type="NCBI Taxonomy" id="249248"/>
    <lineage>
        <taxon>Eukaryota</taxon>
        <taxon>Metazoa</taxon>
        <taxon>Spiralia</taxon>
        <taxon>Gnathifera</taxon>
        <taxon>Rotifera</taxon>
        <taxon>Eurotatoria</taxon>
        <taxon>Bdelloidea</taxon>
        <taxon>Adinetida</taxon>
        <taxon>Adinetidae</taxon>
        <taxon>Adineta</taxon>
    </lineage>
</organism>
<comment type="caution">
    <text evidence="2">The sequence shown here is derived from an EMBL/GenBank/DDBJ whole genome shotgun (WGS) entry which is preliminary data.</text>
</comment>
<evidence type="ECO:0008006" key="5">
    <source>
        <dbReference type="Google" id="ProtNLM"/>
    </source>
</evidence>
<evidence type="ECO:0000313" key="4">
    <source>
        <dbReference type="Proteomes" id="UP000663828"/>
    </source>
</evidence>
<dbReference type="EMBL" id="CAJNOR010000547">
    <property type="protein sequence ID" value="CAF0944330.1"/>
    <property type="molecule type" value="Genomic_DNA"/>
</dbReference>
<dbReference type="PANTHER" id="PTHR46579">
    <property type="entry name" value="F5/8 TYPE C DOMAIN-CONTAINING PROTEIN-RELATED"/>
    <property type="match status" value="1"/>
</dbReference>
<dbReference type="Proteomes" id="UP000663852">
    <property type="component" value="Unassembled WGS sequence"/>
</dbReference>
<feature type="compositionally biased region" description="Acidic residues" evidence="1">
    <location>
        <begin position="124"/>
        <end position="134"/>
    </location>
</feature>
<evidence type="ECO:0000313" key="3">
    <source>
        <dbReference type="EMBL" id="CAF1424329.1"/>
    </source>
</evidence>
<dbReference type="EMBL" id="CAJNOJ010000378">
    <property type="protein sequence ID" value="CAF1424329.1"/>
    <property type="molecule type" value="Genomic_DNA"/>
</dbReference>
<feature type="region of interest" description="Disordered" evidence="1">
    <location>
        <begin position="95"/>
        <end position="183"/>
    </location>
</feature>
<accession>A0A814CQB9</accession>
<gene>
    <name evidence="3" type="ORF">EDS130_LOCUS37738</name>
    <name evidence="2" type="ORF">XAT740_LOCUS10298</name>
</gene>
<reference evidence="2" key="1">
    <citation type="submission" date="2021-02" db="EMBL/GenBank/DDBJ databases">
        <authorList>
            <person name="Nowell W R."/>
        </authorList>
    </citation>
    <scope>NUCLEOTIDE SEQUENCE</scope>
</reference>
<proteinExistence type="predicted"/>
<dbReference type="AlphaFoldDB" id="A0A814CQB9"/>
<dbReference type="Proteomes" id="UP000663828">
    <property type="component" value="Unassembled WGS sequence"/>
</dbReference>
<protein>
    <recommendedName>
        <fullName evidence="5">Transposase domain-containing protein</fullName>
    </recommendedName>
</protein>
<keyword evidence="4" id="KW-1185">Reference proteome</keyword>
<sequence>MKVNTNKFTLKSFSRRSQRKICLEKKLQRLIVGKDIRSLVNSHTSQNSHELSQRSLNTNDRVQDILGYRDSIQSLFSGFDSRVVSLNATNENINYAQQNTGPLDSKHSNGDDDDIDTDWLSVSSEEEDQNDDVLDGSNDKKSDGNIPGGRKYQGSTSSSSRASLNSDTNPGEGQDEKLGSDNGRTHSSLEIAILLALFRHRYSLSKACTTDICHLLRLLGVQNVSADYRSIYKLINPLGNSMFLPKLTIVCPTCCRISTNSAKCPHVDCISHACYTRAPTVNYTFNLSKQIKSILERVPLMYTKSYGCALADVVDGLAHSRIRNSEKGPFVTITLNSDGVLVKHISRSLWITTMIINELPRSLRFQLPNMIIGMISYGSQKPKRAEFRPLLNNLVDELVKLEHGIDVHLPSADNLDSSPHCFTTRVAVYLLGVVADKPAQSIIQNTVDSGGFYGCTNCHIAGESVAAGRGFIRCFPTNHTNLPELRSNKTYDEAMKILRKSSKQRVGRNSLTGTHTDEAKGYVGPCALRRLRFFDMGHSFLTDSLHNLYGGLFLRLLKIWLEPPSLRRNTTNTMSIFDRRIKVEKAFDSIHFPTSTYRIPRHLRHFGQFKANELRLCLLMGYNCFRSALSSTQYKHLQALAFALHLAEARSINDEMVTSIDILLKHFIQLFRRLYTKRHIVSVVHSVVHVSASVREYGPLMNYSTFNFESLIGTLVRTIHDPSQPSNEICYNLELLHRSWLYLDNKSFSYSFKLFINQINASSRQARAHHINRRSHFNIRFHHRIRSLLFVEKYLPKQEYELYRTIFYKGLRYSYKKLPNSSRAHDGCLLYCDSFNVKKLRVGFFRCAAKLCDIEQNNVILFVEQIKLTSIADIVSIDDVEYKCMNVLEGYSHQPCQFTMIQPEQIKEKLAFRSRDTSKPNEYYFYRYPNFSEST</sequence>
<dbReference type="OrthoDB" id="10038120at2759"/>
<dbReference type="PANTHER" id="PTHR46579:SF1">
    <property type="entry name" value="F5_8 TYPE C DOMAIN-CONTAINING PROTEIN"/>
    <property type="match status" value="1"/>
</dbReference>
<evidence type="ECO:0000256" key="1">
    <source>
        <dbReference type="SAM" id="MobiDB-lite"/>
    </source>
</evidence>